<proteinExistence type="predicted"/>
<organism evidence="1 2">
    <name type="scientific">Dallia pectoralis</name>
    <name type="common">Alaska blackfish</name>
    <dbReference type="NCBI Taxonomy" id="75939"/>
    <lineage>
        <taxon>Eukaryota</taxon>
        <taxon>Metazoa</taxon>
        <taxon>Chordata</taxon>
        <taxon>Craniata</taxon>
        <taxon>Vertebrata</taxon>
        <taxon>Euteleostomi</taxon>
        <taxon>Actinopterygii</taxon>
        <taxon>Neopterygii</taxon>
        <taxon>Teleostei</taxon>
        <taxon>Protacanthopterygii</taxon>
        <taxon>Esociformes</taxon>
        <taxon>Umbridae</taxon>
        <taxon>Dallia</taxon>
    </lineage>
</organism>
<name>A0ACC2FLP1_DALPE</name>
<evidence type="ECO:0000313" key="1">
    <source>
        <dbReference type="EMBL" id="KAJ7992175.1"/>
    </source>
</evidence>
<keyword evidence="2" id="KW-1185">Reference proteome</keyword>
<protein>
    <submittedName>
        <fullName evidence="1">Uncharacterized protein</fullName>
    </submittedName>
</protein>
<evidence type="ECO:0000313" key="2">
    <source>
        <dbReference type="Proteomes" id="UP001157502"/>
    </source>
</evidence>
<gene>
    <name evidence="1" type="ORF">DPEC_G00275800</name>
</gene>
<sequence>MLILHTGEVTQPLYLFPPRPCRGVCGVWYRPVKWGSCRGVCGVWYRPVKWLADVSVTGPFQRDACPAVFPVTPLGNEHVTISRSSHSLSVQAKACGPGGLLGHEVVPPVSVRNVTPELQESFMCLVRS</sequence>
<reference evidence="1" key="1">
    <citation type="submission" date="2021-05" db="EMBL/GenBank/DDBJ databases">
        <authorList>
            <person name="Pan Q."/>
            <person name="Jouanno E."/>
            <person name="Zahm M."/>
            <person name="Klopp C."/>
            <person name="Cabau C."/>
            <person name="Louis A."/>
            <person name="Berthelot C."/>
            <person name="Parey E."/>
            <person name="Roest Crollius H."/>
            <person name="Montfort J."/>
            <person name="Robinson-Rechavi M."/>
            <person name="Bouchez O."/>
            <person name="Lampietro C."/>
            <person name="Lopez Roques C."/>
            <person name="Donnadieu C."/>
            <person name="Postlethwait J."/>
            <person name="Bobe J."/>
            <person name="Dillon D."/>
            <person name="Chandos A."/>
            <person name="von Hippel F."/>
            <person name="Guiguen Y."/>
        </authorList>
    </citation>
    <scope>NUCLEOTIDE SEQUENCE</scope>
    <source>
        <strain evidence="1">YG-Jan2019</strain>
    </source>
</reference>
<dbReference type="Proteomes" id="UP001157502">
    <property type="component" value="Chromosome 25"/>
</dbReference>
<accession>A0ACC2FLP1</accession>
<dbReference type="EMBL" id="CM055752">
    <property type="protein sequence ID" value="KAJ7992175.1"/>
    <property type="molecule type" value="Genomic_DNA"/>
</dbReference>
<comment type="caution">
    <text evidence="1">The sequence shown here is derived from an EMBL/GenBank/DDBJ whole genome shotgun (WGS) entry which is preliminary data.</text>
</comment>